<sequence>MDENFCSALEYRLSRLFRKSDKKEIRSLWCDGISPAIEPGDNPIKSKRIQTKAWIGKDGQEEYSMTILLGYEAIGQNLNGENMIEAIPEGEGDVWIDINTDSRKITVQLN</sequence>
<proteinExistence type="predicted"/>
<organism evidence="1 2">
    <name type="scientific">Rufibacter roseus</name>
    <dbReference type="NCBI Taxonomy" id="1567108"/>
    <lineage>
        <taxon>Bacteria</taxon>
        <taxon>Pseudomonadati</taxon>
        <taxon>Bacteroidota</taxon>
        <taxon>Cytophagia</taxon>
        <taxon>Cytophagales</taxon>
        <taxon>Hymenobacteraceae</taxon>
        <taxon>Rufibacter</taxon>
    </lineage>
</organism>
<evidence type="ECO:0000313" key="2">
    <source>
        <dbReference type="Proteomes" id="UP001596405"/>
    </source>
</evidence>
<comment type="caution">
    <text evidence="1">The sequence shown here is derived from an EMBL/GenBank/DDBJ whole genome shotgun (WGS) entry which is preliminary data.</text>
</comment>
<reference evidence="2" key="1">
    <citation type="journal article" date="2019" name="Int. J. Syst. Evol. Microbiol.">
        <title>The Global Catalogue of Microorganisms (GCM) 10K type strain sequencing project: providing services to taxonomists for standard genome sequencing and annotation.</title>
        <authorList>
            <consortium name="The Broad Institute Genomics Platform"/>
            <consortium name="The Broad Institute Genome Sequencing Center for Infectious Disease"/>
            <person name="Wu L."/>
            <person name="Ma J."/>
        </authorList>
    </citation>
    <scope>NUCLEOTIDE SEQUENCE [LARGE SCALE GENOMIC DNA]</scope>
    <source>
        <strain evidence="2">CGMCC 4.7393</strain>
    </source>
</reference>
<accession>A0ABW2DKS5</accession>
<protein>
    <submittedName>
        <fullName evidence="1">Uncharacterized protein</fullName>
    </submittedName>
</protein>
<name>A0ABW2DKS5_9BACT</name>
<evidence type="ECO:0000313" key="1">
    <source>
        <dbReference type="EMBL" id="MFC6998462.1"/>
    </source>
</evidence>
<dbReference type="Proteomes" id="UP001596405">
    <property type="component" value="Unassembled WGS sequence"/>
</dbReference>
<gene>
    <name evidence="1" type="ORF">ACFQHR_12560</name>
</gene>
<dbReference type="RefSeq" id="WP_066617491.1">
    <property type="nucleotide sequence ID" value="NZ_LRML01000003.1"/>
</dbReference>
<dbReference type="EMBL" id="JBHSYQ010000005">
    <property type="protein sequence ID" value="MFC6998462.1"/>
    <property type="molecule type" value="Genomic_DNA"/>
</dbReference>
<keyword evidence="2" id="KW-1185">Reference proteome</keyword>